<dbReference type="SUPFAM" id="SSF52091">
    <property type="entry name" value="SpoIIaa-like"/>
    <property type="match status" value="1"/>
</dbReference>
<proteinExistence type="predicted"/>
<dbReference type="Gene3D" id="3.30.750.24">
    <property type="entry name" value="STAS domain"/>
    <property type="match status" value="1"/>
</dbReference>
<keyword evidence="4 5" id="KW-0472">Membrane</keyword>
<dbReference type="PROSITE" id="PS50801">
    <property type="entry name" value="STAS"/>
    <property type="match status" value="1"/>
</dbReference>
<dbReference type="InterPro" id="IPR036513">
    <property type="entry name" value="STAS_dom_sf"/>
</dbReference>
<dbReference type="GO" id="GO:0016020">
    <property type="term" value="C:membrane"/>
    <property type="evidence" value="ECO:0007669"/>
    <property type="project" value="UniProtKB-SubCell"/>
</dbReference>
<dbReference type="EMBL" id="CAADFO010000045">
    <property type="protein sequence ID" value="VFK29123.1"/>
    <property type="molecule type" value="Genomic_DNA"/>
</dbReference>
<dbReference type="Pfam" id="PF01740">
    <property type="entry name" value="STAS"/>
    <property type="match status" value="1"/>
</dbReference>
<dbReference type="PANTHER" id="PTHR11814">
    <property type="entry name" value="SULFATE TRANSPORTER"/>
    <property type="match status" value="1"/>
</dbReference>
<evidence type="ECO:0000256" key="4">
    <source>
        <dbReference type="ARBA" id="ARBA00023136"/>
    </source>
</evidence>
<keyword evidence="3 5" id="KW-1133">Transmembrane helix</keyword>
<evidence type="ECO:0000256" key="2">
    <source>
        <dbReference type="ARBA" id="ARBA00022692"/>
    </source>
</evidence>
<evidence type="ECO:0000256" key="3">
    <source>
        <dbReference type="ARBA" id="ARBA00022989"/>
    </source>
</evidence>
<feature type="transmembrane region" description="Helical" evidence="5">
    <location>
        <begin position="263"/>
        <end position="287"/>
    </location>
</feature>
<comment type="subcellular location">
    <subcellularLocation>
        <location evidence="1">Membrane</location>
        <topology evidence="1">Multi-pass membrane protein</topology>
    </subcellularLocation>
</comment>
<reference evidence="7" key="1">
    <citation type="submission" date="2019-02" db="EMBL/GenBank/DDBJ databases">
        <authorList>
            <person name="Gruber-Vodicka R. H."/>
            <person name="Seah K. B. B."/>
        </authorList>
    </citation>
    <scope>NUCLEOTIDE SEQUENCE</scope>
    <source>
        <strain evidence="7">BECK_BZ197</strain>
    </source>
</reference>
<feature type="transmembrane region" description="Helical" evidence="5">
    <location>
        <begin position="65"/>
        <end position="94"/>
    </location>
</feature>
<dbReference type="CDD" id="cd07042">
    <property type="entry name" value="STAS_SulP_like_sulfate_transporter"/>
    <property type="match status" value="1"/>
</dbReference>
<evidence type="ECO:0000256" key="5">
    <source>
        <dbReference type="SAM" id="Phobius"/>
    </source>
</evidence>
<feature type="transmembrane region" description="Helical" evidence="5">
    <location>
        <begin position="106"/>
        <end position="126"/>
    </location>
</feature>
<feature type="transmembrane region" description="Helical" evidence="5">
    <location>
        <begin position="337"/>
        <end position="356"/>
    </location>
</feature>
<evidence type="ECO:0000259" key="6">
    <source>
        <dbReference type="PROSITE" id="PS50801"/>
    </source>
</evidence>
<evidence type="ECO:0000256" key="1">
    <source>
        <dbReference type="ARBA" id="ARBA00004141"/>
    </source>
</evidence>
<name>A0A450XII0_9GAMM</name>
<protein>
    <submittedName>
        <fullName evidence="7">Sulfate permease, SulP family</fullName>
    </submittedName>
</protein>
<feature type="domain" description="STAS" evidence="6">
    <location>
        <begin position="447"/>
        <end position="561"/>
    </location>
</feature>
<gene>
    <name evidence="7" type="ORF">BECKMB1821G_GA0114241_104520</name>
</gene>
<feature type="transmembrane region" description="Helical" evidence="5">
    <location>
        <begin position="299"/>
        <end position="317"/>
    </location>
</feature>
<feature type="transmembrane region" description="Helical" evidence="5">
    <location>
        <begin position="132"/>
        <end position="153"/>
    </location>
</feature>
<dbReference type="GO" id="GO:0055085">
    <property type="term" value="P:transmembrane transport"/>
    <property type="evidence" value="ECO:0007669"/>
    <property type="project" value="InterPro"/>
</dbReference>
<organism evidence="7">
    <name type="scientific">Candidatus Kentrum sp. MB</name>
    <dbReference type="NCBI Taxonomy" id="2138164"/>
    <lineage>
        <taxon>Bacteria</taxon>
        <taxon>Pseudomonadati</taxon>
        <taxon>Pseudomonadota</taxon>
        <taxon>Gammaproteobacteria</taxon>
        <taxon>Candidatus Kentrum</taxon>
    </lineage>
</organism>
<evidence type="ECO:0000313" key="7">
    <source>
        <dbReference type="EMBL" id="VFK29123.1"/>
    </source>
</evidence>
<dbReference type="AlphaFoldDB" id="A0A450XII0"/>
<dbReference type="InterPro" id="IPR001902">
    <property type="entry name" value="SLC26A/SulP_fam"/>
</dbReference>
<dbReference type="Pfam" id="PF00916">
    <property type="entry name" value="Sulfate_transp"/>
    <property type="match status" value="1"/>
</dbReference>
<feature type="transmembrane region" description="Helical" evidence="5">
    <location>
        <begin position="393"/>
        <end position="423"/>
    </location>
</feature>
<dbReference type="InterPro" id="IPR011547">
    <property type="entry name" value="SLC26A/SulP_dom"/>
</dbReference>
<keyword evidence="2 5" id="KW-0812">Transmembrane</keyword>
<accession>A0A450XII0</accession>
<dbReference type="InterPro" id="IPR002645">
    <property type="entry name" value="STAS_dom"/>
</dbReference>
<sequence length="598" mass="64337">MKRNFRFVSPRIFPFLVWWPNVDRGMIKMDLLAGVACALIALPQGVAFAAIAGMPIQYGLYTGMVPAIIAALFGSSWHLVSGPTTAASIVMLSMLGPFAEPGSADYVALALTLTFMVGIIQLGLGLARMGVLVQFISHSVVLGFTTGAALLIMASQAEHFFGLVLPHNVHFYETVQAIVSHLPTLDPAVTAVGVSTILGGLFCKRFLPWVPYIIPAMLIGAIVASMLEGWSGFSLGIPMAGTLPASLPPLSMPTFSLDTMEKLAPTALAMTLFALTEAISIGRSLAARSGQQLDGSQEFIGQGLSNVVGSFFSAYVATGSFNRSAANYTAGARTPMAAIFSGLFLMALVILAAPLGAYLPKAAMAGVLFLVAANLVELRRIRGLMRISRSETGVFVGTFFCTLVFGLDFAILAGVVFSLVVYLGRASHPTVTSQVPNPDDERRVWVANAELPECPQLALVHIEGSLFFGAVHHVHESLKPFEHGDTGQRHVGIIATEIHFIDVAGVEMLLQEARTRQEQGRELYLIQPKPGLMVPLERSGYSKLIGAENFFFSKKKAIETIVSRLDPNICANCTRRIFLECEGFPRTDAPSRKRGRFE</sequence>
<feature type="transmembrane region" description="Helical" evidence="5">
    <location>
        <begin position="206"/>
        <end position="227"/>
    </location>
</feature>